<dbReference type="EMBL" id="VSRR010004743">
    <property type="protein sequence ID" value="MPC40585.1"/>
    <property type="molecule type" value="Genomic_DNA"/>
</dbReference>
<sequence length="79" mass="9328">MYSFTLSLYFYRNILYFPCIVLLFIMFLHSVSAKKFLNFFQNLLLHNLISLFLVIFSILSHPPPAFPAVVSHDHFFPLD</sequence>
<reference evidence="2 3" key="1">
    <citation type="submission" date="2019-05" db="EMBL/GenBank/DDBJ databases">
        <title>Another draft genome of Portunus trituberculatus and its Hox gene families provides insights of decapod evolution.</title>
        <authorList>
            <person name="Jeong J.-H."/>
            <person name="Song I."/>
            <person name="Kim S."/>
            <person name="Choi T."/>
            <person name="Kim D."/>
            <person name="Ryu S."/>
            <person name="Kim W."/>
        </authorList>
    </citation>
    <scope>NUCLEOTIDE SEQUENCE [LARGE SCALE GENOMIC DNA]</scope>
    <source>
        <tissue evidence="2">Muscle</tissue>
    </source>
</reference>
<keyword evidence="3" id="KW-1185">Reference proteome</keyword>
<keyword evidence="1" id="KW-0812">Transmembrane</keyword>
<accession>A0A5B7F4Q0</accession>
<dbReference type="AlphaFoldDB" id="A0A5B7F4Q0"/>
<protein>
    <submittedName>
        <fullName evidence="2">Uncharacterized protein</fullName>
    </submittedName>
</protein>
<proteinExistence type="predicted"/>
<gene>
    <name evidence="2" type="ORF">E2C01_034147</name>
</gene>
<feature type="transmembrane region" description="Helical" evidence="1">
    <location>
        <begin position="43"/>
        <end position="61"/>
    </location>
</feature>
<comment type="caution">
    <text evidence="2">The sequence shown here is derived from an EMBL/GenBank/DDBJ whole genome shotgun (WGS) entry which is preliminary data.</text>
</comment>
<feature type="transmembrane region" description="Helical" evidence="1">
    <location>
        <begin position="14"/>
        <end position="31"/>
    </location>
</feature>
<name>A0A5B7F4Q0_PORTR</name>
<evidence type="ECO:0000313" key="3">
    <source>
        <dbReference type="Proteomes" id="UP000324222"/>
    </source>
</evidence>
<evidence type="ECO:0000256" key="1">
    <source>
        <dbReference type="SAM" id="Phobius"/>
    </source>
</evidence>
<keyword evidence="1" id="KW-1133">Transmembrane helix</keyword>
<dbReference type="Proteomes" id="UP000324222">
    <property type="component" value="Unassembled WGS sequence"/>
</dbReference>
<evidence type="ECO:0000313" key="2">
    <source>
        <dbReference type="EMBL" id="MPC40585.1"/>
    </source>
</evidence>
<organism evidence="2 3">
    <name type="scientific">Portunus trituberculatus</name>
    <name type="common">Swimming crab</name>
    <name type="synonym">Neptunus trituberculatus</name>
    <dbReference type="NCBI Taxonomy" id="210409"/>
    <lineage>
        <taxon>Eukaryota</taxon>
        <taxon>Metazoa</taxon>
        <taxon>Ecdysozoa</taxon>
        <taxon>Arthropoda</taxon>
        <taxon>Crustacea</taxon>
        <taxon>Multicrustacea</taxon>
        <taxon>Malacostraca</taxon>
        <taxon>Eumalacostraca</taxon>
        <taxon>Eucarida</taxon>
        <taxon>Decapoda</taxon>
        <taxon>Pleocyemata</taxon>
        <taxon>Brachyura</taxon>
        <taxon>Eubrachyura</taxon>
        <taxon>Portunoidea</taxon>
        <taxon>Portunidae</taxon>
        <taxon>Portuninae</taxon>
        <taxon>Portunus</taxon>
    </lineage>
</organism>
<keyword evidence="1" id="KW-0472">Membrane</keyword>